<proteinExistence type="predicted"/>
<protein>
    <recommendedName>
        <fullName evidence="1">DUF6794 domain-containing protein</fullName>
    </recommendedName>
</protein>
<dbReference type="EMBL" id="AP017928">
    <property type="protein sequence ID" value="BBA32036.1"/>
    <property type="molecule type" value="Genomic_DNA"/>
</dbReference>
<reference evidence="2 3" key="1">
    <citation type="submission" date="2016-12" db="EMBL/GenBank/DDBJ databases">
        <title>Genome sequencing of Methylocaldum marinum.</title>
        <authorList>
            <person name="Takeuchi M."/>
            <person name="Kamagata Y."/>
            <person name="Hiraoka S."/>
            <person name="Oshima K."/>
            <person name="Hattori M."/>
            <person name="Iwasaki W."/>
        </authorList>
    </citation>
    <scope>NUCLEOTIDE SEQUENCE [LARGE SCALE GENOMIC DNA]</scope>
    <source>
        <strain evidence="2 3">S8</strain>
    </source>
</reference>
<dbReference type="AlphaFoldDB" id="A0A286T731"/>
<dbReference type="OrthoDB" id="8781471at2"/>
<feature type="domain" description="DUF6794" evidence="1">
    <location>
        <begin position="1"/>
        <end position="66"/>
    </location>
</feature>
<evidence type="ECO:0000313" key="2">
    <source>
        <dbReference type="EMBL" id="BBA32036.1"/>
    </source>
</evidence>
<evidence type="ECO:0000313" key="3">
    <source>
        <dbReference type="Proteomes" id="UP000266313"/>
    </source>
</evidence>
<dbReference type="InterPro" id="IPR046744">
    <property type="entry name" value="DUF6794"/>
</dbReference>
<sequence>MLNESEKYKIAAASSADAINFEFSLGAYIRKVCGLWRGNKALMASCGALNPEDASIAIIHALWARLQQQTMS</sequence>
<evidence type="ECO:0000259" key="1">
    <source>
        <dbReference type="Pfam" id="PF20594"/>
    </source>
</evidence>
<accession>A0A286T731</accession>
<dbReference type="Proteomes" id="UP000266313">
    <property type="component" value="Chromosome"/>
</dbReference>
<dbReference type="KEGG" id="mmai:sS8_0067"/>
<gene>
    <name evidence="2" type="ORF">sS8_0067</name>
</gene>
<organism evidence="2 3">
    <name type="scientific">Methylocaldum marinum</name>
    <dbReference type="NCBI Taxonomy" id="1432792"/>
    <lineage>
        <taxon>Bacteria</taxon>
        <taxon>Pseudomonadati</taxon>
        <taxon>Pseudomonadota</taxon>
        <taxon>Gammaproteobacteria</taxon>
        <taxon>Methylococcales</taxon>
        <taxon>Methylococcaceae</taxon>
        <taxon>Methylocaldum</taxon>
    </lineage>
</organism>
<keyword evidence="3" id="KW-1185">Reference proteome</keyword>
<name>A0A286T731_9GAMM</name>
<dbReference type="Pfam" id="PF20594">
    <property type="entry name" value="DUF6794"/>
    <property type="match status" value="1"/>
</dbReference>